<dbReference type="AlphaFoldDB" id="A0A6I8LUC2"/>
<keyword evidence="3" id="KW-1185">Reference proteome</keyword>
<evidence type="ECO:0000313" key="3">
    <source>
        <dbReference type="Proteomes" id="UP000399805"/>
    </source>
</evidence>
<evidence type="ECO:0000313" key="2">
    <source>
        <dbReference type="EMBL" id="VVJ20750.1"/>
    </source>
</evidence>
<gene>
    <name evidence="2" type="ORF">AA23TX_05771</name>
</gene>
<dbReference type="Proteomes" id="UP000399805">
    <property type="component" value="Unassembled WGS sequence"/>
</dbReference>
<name>A0A6I8LUC2_9PSEU</name>
<organism evidence="2 3">
    <name type="scientific">Amycolatopsis camponoti</name>
    <dbReference type="NCBI Taxonomy" id="2606593"/>
    <lineage>
        <taxon>Bacteria</taxon>
        <taxon>Bacillati</taxon>
        <taxon>Actinomycetota</taxon>
        <taxon>Actinomycetes</taxon>
        <taxon>Pseudonocardiales</taxon>
        <taxon>Pseudonocardiaceae</taxon>
        <taxon>Amycolatopsis</taxon>
    </lineage>
</organism>
<sequence length="54" mass="5690">MEIDSRPRSSDATQLCARPEQPGERDGSADSPSCAAGFRLAAGRELRGRSPTTA</sequence>
<accession>A0A6I8LUC2</accession>
<feature type="region of interest" description="Disordered" evidence="1">
    <location>
        <begin position="1"/>
        <end position="35"/>
    </location>
</feature>
<evidence type="ECO:0000256" key="1">
    <source>
        <dbReference type="SAM" id="MobiDB-lite"/>
    </source>
</evidence>
<protein>
    <submittedName>
        <fullName evidence="2">Uncharacterized protein</fullName>
    </submittedName>
</protein>
<proteinExistence type="predicted"/>
<reference evidence="2 3" key="1">
    <citation type="submission" date="2019-09" db="EMBL/GenBank/DDBJ databases">
        <authorList>
            <person name="Leyn A S."/>
        </authorList>
    </citation>
    <scope>NUCLEOTIDE SEQUENCE [LARGE SCALE GENOMIC DNA]</scope>
    <source>
        <strain evidence="2">AA231_1</strain>
    </source>
</reference>
<dbReference type="EMBL" id="CABVGP010000002">
    <property type="protein sequence ID" value="VVJ20750.1"/>
    <property type="molecule type" value="Genomic_DNA"/>
</dbReference>